<sequence length="139" mass="15367">MSHFPAVDSRTADKFVVRLPEGMRDAVGFRAKGNHRSMNSEIISTLDMHLRLDEMGHGPLLEALLAGAEAPAIPVIEAPKEGFRFVPGEPVSLEDAPWIFEKANVKGNIVYAELRRENPANGLDEERTVRYSAIQPFLG</sequence>
<evidence type="ECO:0000313" key="2">
    <source>
        <dbReference type="EMBL" id="MBI6883051.1"/>
    </source>
</evidence>
<dbReference type="GO" id="GO:0003677">
    <property type="term" value="F:DNA binding"/>
    <property type="evidence" value="ECO:0007669"/>
    <property type="project" value="UniProtKB-KW"/>
</dbReference>
<feature type="domain" description="Arc-like DNA binding" evidence="1">
    <location>
        <begin position="9"/>
        <end position="46"/>
    </location>
</feature>
<dbReference type="EMBL" id="JAEHTE010000002">
    <property type="protein sequence ID" value="MBI6883051.1"/>
    <property type="molecule type" value="Genomic_DNA"/>
</dbReference>
<dbReference type="AlphaFoldDB" id="A0A8I1ECB6"/>
<dbReference type="Gene3D" id="1.10.1220.10">
    <property type="entry name" value="Met repressor-like"/>
    <property type="match status" value="1"/>
</dbReference>
<evidence type="ECO:0000259" key="1">
    <source>
        <dbReference type="Pfam" id="PF03869"/>
    </source>
</evidence>
<keyword evidence="2" id="KW-0238">DNA-binding</keyword>
<dbReference type="Pfam" id="PF03869">
    <property type="entry name" value="Arc"/>
    <property type="match status" value="1"/>
</dbReference>
<comment type="caution">
    <text evidence="2">The sequence shown here is derived from an EMBL/GenBank/DDBJ whole genome shotgun (WGS) entry which is preliminary data.</text>
</comment>
<dbReference type="GO" id="GO:0006355">
    <property type="term" value="P:regulation of DNA-templated transcription"/>
    <property type="evidence" value="ECO:0007669"/>
    <property type="project" value="InterPro"/>
</dbReference>
<reference evidence="2" key="1">
    <citation type="submission" date="2020-12" db="EMBL/GenBank/DDBJ databases">
        <title>Enhanced detection system for hospital associated transmission using whole genome sequencing surveillance.</title>
        <authorList>
            <person name="Harrison L.H."/>
            <person name="Van Tyne D."/>
            <person name="Marsh J.W."/>
            <person name="Griffith M.P."/>
            <person name="Snyder D.J."/>
            <person name="Cooper V.S."/>
            <person name="Mustapha M."/>
        </authorList>
    </citation>
    <scope>NUCLEOTIDE SEQUENCE</scope>
    <source>
        <strain evidence="2">PSB00042</strain>
    </source>
</reference>
<name>A0A8I1ECB6_PSEPU</name>
<accession>A0A8I1ECB6</accession>
<proteinExistence type="predicted"/>
<dbReference type="SUPFAM" id="SSF47598">
    <property type="entry name" value="Ribbon-helix-helix"/>
    <property type="match status" value="1"/>
</dbReference>
<dbReference type="Proteomes" id="UP000637061">
    <property type="component" value="Unassembled WGS sequence"/>
</dbReference>
<evidence type="ECO:0000313" key="3">
    <source>
        <dbReference type="Proteomes" id="UP000637061"/>
    </source>
</evidence>
<protein>
    <submittedName>
        <fullName evidence="2">Arc family DNA-binding protein</fullName>
    </submittedName>
</protein>
<gene>
    <name evidence="2" type="ORF">JEU22_03915</name>
</gene>
<organism evidence="2 3">
    <name type="scientific">Pseudomonas putida</name>
    <name type="common">Arthrobacter siderocapsulatus</name>
    <dbReference type="NCBI Taxonomy" id="303"/>
    <lineage>
        <taxon>Bacteria</taxon>
        <taxon>Pseudomonadati</taxon>
        <taxon>Pseudomonadota</taxon>
        <taxon>Gammaproteobacteria</taxon>
        <taxon>Pseudomonadales</taxon>
        <taxon>Pseudomonadaceae</taxon>
        <taxon>Pseudomonas</taxon>
    </lineage>
</organism>
<dbReference type="InterPro" id="IPR005569">
    <property type="entry name" value="Arc_DNA-bd_dom"/>
</dbReference>
<dbReference type="InterPro" id="IPR013321">
    <property type="entry name" value="Arc_rbn_hlx_hlx"/>
</dbReference>
<dbReference type="InterPro" id="IPR010985">
    <property type="entry name" value="Ribbon_hlx_hlx"/>
</dbReference>